<gene>
    <name evidence="1" type="ORF">J2W52_003806</name>
</gene>
<proteinExistence type="predicted"/>
<comment type="caution">
    <text evidence="1">The sequence shown here is derived from an EMBL/GenBank/DDBJ whole genome shotgun (WGS) entry which is preliminary data.</text>
</comment>
<dbReference type="RefSeq" id="WP_405048016.1">
    <property type="nucleotide sequence ID" value="NZ_JAVDUP010000004.1"/>
</dbReference>
<keyword evidence="2" id="KW-1185">Reference proteome</keyword>
<accession>A0ABU1STA2</accession>
<dbReference type="EMBL" id="JAVDUP010000004">
    <property type="protein sequence ID" value="MDR6902175.1"/>
    <property type="molecule type" value="Genomic_DNA"/>
</dbReference>
<organism evidence="1 2">
    <name type="scientific">Rhizobium miluonense</name>
    <dbReference type="NCBI Taxonomy" id="411945"/>
    <lineage>
        <taxon>Bacteria</taxon>
        <taxon>Pseudomonadati</taxon>
        <taxon>Pseudomonadota</taxon>
        <taxon>Alphaproteobacteria</taxon>
        <taxon>Hyphomicrobiales</taxon>
        <taxon>Rhizobiaceae</taxon>
        <taxon>Rhizobium/Agrobacterium group</taxon>
        <taxon>Rhizobium</taxon>
    </lineage>
</organism>
<evidence type="ECO:0000313" key="1">
    <source>
        <dbReference type="EMBL" id="MDR6902175.1"/>
    </source>
</evidence>
<reference evidence="1 2" key="1">
    <citation type="submission" date="2023-07" db="EMBL/GenBank/DDBJ databases">
        <title>Sorghum-associated microbial communities from plants grown in Nebraska, USA.</title>
        <authorList>
            <person name="Schachtman D."/>
        </authorList>
    </citation>
    <scope>NUCLEOTIDE SEQUENCE [LARGE SCALE GENOMIC DNA]</scope>
    <source>
        <strain evidence="1 2">3199</strain>
    </source>
</reference>
<name>A0ABU1STA2_9HYPH</name>
<dbReference type="Proteomes" id="UP001250791">
    <property type="component" value="Unassembled WGS sequence"/>
</dbReference>
<evidence type="ECO:0000313" key="2">
    <source>
        <dbReference type="Proteomes" id="UP001250791"/>
    </source>
</evidence>
<sequence length="118" mass="13120">MSADQRRSLLSPKDKVEANSRAIVASLTPSQVQALKLARSGDLHSTDGRSWTHLNAVVTYARSDRFEERPIKVKSVTTTTVERLTELDLLRNLDGTDGEAHSPRAITMAGKLWLLKHK</sequence>
<protein>
    <submittedName>
        <fullName evidence="1">Uncharacterized protein</fullName>
    </submittedName>
</protein>